<evidence type="ECO:0000256" key="1">
    <source>
        <dbReference type="SAM" id="SignalP"/>
    </source>
</evidence>
<accession>A0A1E3P2B4</accession>
<dbReference type="EMBL" id="KV454211">
    <property type="protein sequence ID" value="ODQ59344.1"/>
    <property type="molecule type" value="Genomic_DNA"/>
</dbReference>
<gene>
    <name evidence="2" type="ORF">WICANDRAFT_79862</name>
</gene>
<protein>
    <submittedName>
        <fullName evidence="2">Uncharacterized protein</fullName>
    </submittedName>
</protein>
<proteinExistence type="predicted"/>
<keyword evidence="1" id="KW-0732">Signal</keyword>
<dbReference type="OrthoDB" id="5415592at2759"/>
<evidence type="ECO:0000313" key="2">
    <source>
        <dbReference type="EMBL" id="ODQ59344.1"/>
    </source>
</evidence>
<evidence type="ECO:0000313" key="3">
    <source>
        <dbReference type="Proteomes" id="UP000094112"/>
    </source>
</evidence>
<feature type="chain" id="PRO_5009133616" evidence="1">
    <location>
        <begin position="23"/>
        <end position="163"/>
    </location>
</feature>
<organism evidence="2 3">
    <name type="scientific">Wickerhamomyces anomalus (strain ATCC 58044 / CBS 1984 / NCYC 433 / NRRL Y-366-8)</name>
    <name type="common">Yeast</name>
    <name type="synonym">Hansenula anomala</name>
    <dbReference type="NCBI Taxonomy" id="683960"/>
    <lineage>
        <taxon>Eukaryota</taxon>
        <taxon>Fungi</taxon>
        <taxon>Dikarya</taxon>
        <taxon>Ascomycota</taxon>
        <taxon>Saccharomycotina</taxon>
        <taxon>Saccharomycetes</taxon>
        <taxon>Phaffomycetales</taxon>
        <taxon>Wickerhamomycetaceae</taxon>
        <taxon>Wickerhamomyces</taxon>
    </lineage>
</organism>
<dbReference type="AlphaFoldDB" id="A0A1E3P2B4"/>
<reference evidence="2 3" key="1">
    <citation type="journal article" date="2016" name="Proc. Natl. Acad. Sci. U.S.A.">
        <title>Comparative genomics of biotechnologically important yeasts.</title>
        <authorList>
            <person name="Riley R."/>
            <person name="Haridas S."/>
            <person name="Wolfe K.H."/>
            <person name="Lopes M.R."/>
            <person name="Hittinger C.T."/>
            <person name="Goeker M."/>
            <person name="Salamov A.A."/>
            <person name="Wisecaver J.H."/>
            <person name="Long T.M."/>
            <person name="Calvey C.H."/>
            <person name="Aerts A.L."/>
            <person name="Barry K.W."/>
            <person name="Choi C."/>
            <person name="Clum A."/>
            <person name="Coughlan A.Y."/>
            <person name="Deshpande S."/>
            <person name="Douglass A.P."/>
            <person name="Hanson S.J."/>
            <person name="Klenk H.-P."/>
            <person name="LaButti K.M."/>
            <person name="Lapidus A."/>
            <person name="Lindquist E.A."/>
            <person name="Lipzen A.M."/>
            <person name="Meier-Kolthoff J.P."/>
            <person name="Ohm R.A."/>
            <person name="Otillar R.P."/>
            <person name="Pangilinan J.L."/>
            <person name="Peng Y."/>
            <person name="Rokas A."/>
            <person name="Rosa C.A."/>
            <person name="Scheuner C."/>
            <person name="Sibirny A.A."/>
            <person name="Slot J.C."/>
            <person name="Stielow J.B."/>
            <person name="Sun H."/>
            <person name="Kurtzman C.P."/>
            <person name="Blackwell M."/>
            <person name="Grigoriev I.V."/>
            <person name="Jeffries T.W."/>
        </authorList>
    </citation>
    <scope>NUCLEOTIDE SEQUENCE [LARGE SCALE GENOMIC DNA]</scope>
    <source>
        <strain evidence="3">ATCC 58044 / CBS 1984 / NCYC 433 / NRRL Y-366-8</strain>
    </source>
</reference>
<keyword evidence="3" id="KW-1185">Reference proteome</keyword>
<dbReference type="Proteomes" id="UP000094112">
    <property type="component" value="Unassembled WGS sequence"/>
</dbReference>
<feature type="signal peptide" evidence="1">
    <location>
        <begin position="1"/>
        <end position="22"/>
    </location>
</feature>
<name>A0A1E3P2B4_WICAA</name>
<dbReference type="RefSeq" id="XP_019038551.1">
    <property type="nucleotide sequence ID" value="XM_019184964.1"/>
</dbReference>
<dbReference type="GeneID" id="30202210"/>
<sequence length="163" mass="17814">MFTFTLIKQFILALLAISVVQSRPLAEEIDAAGQHGERHSEPFGLVAIRSGSPLQYQFAVVSHGELFLSGNSSDPYTFAGSLFWDGSLKVLPDLTRFQPLGEGKDLFLSADNSSSLITSPKSDTSFAIKGGDLTYKGVSGFYAVPDNRYGYQYSLKTRISWTS</sequence>